<dbReference type="GO" id="GO:0033539">
    <property type="term" value="P:fatty acid beta-oxidation using acyl-CoA dehydrogenase"/>
    <property type="evidence" value="ECO:0007669"/>
    <property type="project" value="TreeGrafter"/>
</dbReference>
<name>A0A6J7D1M7_9ZZZZ</name>
<dbReference type="GO" id="GO:0050660">
    <property type="term" value="F:flavin adenine dinucleotide binding"/>
    <property type="evidence" value="ECO:0007669"/>
    <property type="project" value="InterPro"/>
</dbReference>
<dbReference type="Pfam" id="PF02771">
    <property type="entry name" value="Acyl-CoA_dh_N"/>
    <property type="match status" value="1"/>
</dbReference>
<organism evidence="9">
    <name type="scientific">freshwater metagenome</name>
    <dbReference type="NCBI Taxonomy" id="449393"/>
    <lineage>
        <taxon>unclassified sequences</taxon>
        <taxon>metagenomes</taxon>
        <taxon>ecological metagenomes</taxon>
    </lineage>
</organism>
<dbReference type="InterPro" id="IPR046373">
    <property type="entry name" value="Acyl-CoA_Oxase/DH_mid-dom_sf"/>
</dbReference>
<dbReference type="SUPFAM" id="SSF56645">
    <property type="entry name" value="Acyl-CoA dehydrogenase NM domain-like"/>
    <property type="match status" value="1"/>
</dbReference>
<dbReference type="InterPro" id="IPR009075">
    <property type="entry name" value="AcylCo_DH/oxidase_C"/>
</dbReference>
<feature type="domain" description="Acyl-CoA dehydrogenase/oxidase N-terminal" evidence="8">
    <location>
        <begin position="33"/>
        <end position="112"/>
    </location>
</feature>
<dbReference type="Pfam" id="PF00441">
    <property type="entry name" value="Acyl-CoA_dh_1"/>
    <property type="match status" value="1"/>
</dbReference>
<reference evidence="9" key="1">
    <citation type="submission" date="2020-05" db="EMBL/GenBank/DDBJ databases">
        <authorList>
            <person name="Chiriac C."/>
            <person name="Salcher M."/>
            <person name="Ghai R."/>
            <person name="Kavagutti S V."/>
        </authorList>
    </citation>
    <scope>NUCLEOTIDE SEQUENCE</scope>
</reference>
<dbReference type="InterPro" id="IPR006091">
    <property type="entry name" value="Acyl-CoA_Oxase/DH_mid-dom"/>
</dbReference>
<evidence type="ECO:0000256" key="2">
    <source>
        <dbReference type="ARBA" id="ARBA00009347"/>
    </source>
</evidence>
<dbReference type="Pfam" id="PF02770">
    <property type="entry name" value="Acyl-CoA_dh_M"/>
    <property type="match status" value="1"/>
</dbReference>
<dbReference type="InterPro" id="IPR036250">
    <property type="entry name" value="AcylCo_DH-like_C"/>
</dbReference>
<dbReference type="PANTHER" id="PTHR48083">
    <property type="entry name" value="MEDIUM-CHAIN SPECIFIC ACYL-COA DEHYDROGENASE, MITOCHONDRIAL-RELATED"/>
    <property type="match status" value="1"/>
</dbReference>
<dbReference type="PANTHER" id="PTHR48083:SF6">
    <property type="entry name" value="ACYL-COA DEHYDROGENASE 6"/>
    <property type="match status" value="1"/>
</dbReference>
<dbReference type="Gene3D" id="1.10.540.10">
    <property type="entry name" value="Acyl-CoA dehydrogenase/oxidase, N-terminal domain"/>
    <property type="match status" value="1"/>
</dbReference>
<sequence length="373" mass="39285">MESRAGSSDVLAFEQAVGQFAQRVHTPGKPVGSGAWLEAGALGLTGLEIPAEYGGAAGATYAWNAAAVNALASISHGLSSTFTISFDIATPYLARFGTAEVKERWLGLLATGNAIAALALTEPGAGSDLAALTTQAVRQGNDFVISGTKTFITNGSIADVIVVAARTSPQDNGRGITLFAVDAQSQGISRRAIATIGQADCDTGEIFFDQVRISSAQVLGEVDLGFEYLLQRLPQERVTSAIANLAQTNHAFALTLDYVNQRIAFGRTIGSLQHNAFRLAELDAQRSAVRALIDACIEEVEAGTLTSANGARAKLLSARLENDVLDLGMQLHGGSSFLEGTEINQRWIDGRVTRIWAGADEIMLHLIAKDLGL</sequence>
<feature type="domain" description="Acyl-CoA oxidase/dehydrogenase middle" evidence="7">
    <location>
        <begin position="117"/>
        <end position="211"/>
    </location>
</feature>
<evidence type="ECO:0000256" key="3">
    <source>
        <dbReference type="ARBA" id="ARBA00022630"/>
    </source>
</evidence>
<evidence type="ECO:0000256" key="4">
    <source>
        <dbReference type="ARBA" id="ARBA00022827"/>
    </source>
</evidence>
<dbReference type="FunFam" id="2.40.110.10:FF:000002">
    <property type="entry name" value="Acyl-CoA dehydrogenase fadE12"/>
    <property type="match status" value="1"/>
</dbReference>
<gene>
    <name evidence="9" type="ORF">UFOPK3401_00425</name>
</gene>
<dbReference type="Gene3D" id="2.40.110.10">
    <property type="entry name" value="Butyryl-CoA Dehydrogenase, subunit A, domain 2"/>
    <property type="match status" value="1"/>
</dbReference>
<evidence type="ECO:0000259" key="6">
    <source>
        <dbReference type="Pfam" id="PF00441"/>
    </source>
</evidence>
<keyword evidence="5" id="KW-0560">Oxidoreductase</keyword>
<dbReference type="SUPFAM" id="SSF47203">
    <property type="entry name" value="Acyl-CoA dehydrogenase C-terminal domain-like"/>
    <property type="match status" value="1"/>
</dbReference>
<accession>A0A6J7D1M7</accession>
<evidence type="ECO:0000313" key="9">
    <source>
        <dbReference type="EMBL" id="CAB4864216.1"/>
    </source>
</evidence>
<feature type="domain" description="Acyl-CoA dehydrogenase/oxidase C-terminal" evidence="6">
    <location>
        <begin position="225"/>
        <end position="371"/>
    </location>
</feature>
<dbReference type="InterPro" id="IPR013786">
    <property type="entry name" value="AcylCoA_DH/ox_N"/>
</dbReference>
<comment type="cofactor">
    <cofactor evidence="1">
        <name>FAD</name>
        <dbReference type="ChEBI" id="CHEBI:57692"/>
    </cofactor>
</comment>
<evidence type="ECO:0000256" key="5">
    <source>
        <dbReference type="ARBA" id="ARBA00023002"/>
    </source>
</evidence>
<evidence type="ECO:0000259" key="7">
    <source>
        <dbReference type="Pfam" id="PF02770"/>
    </source>
</evidence>
<dbReference type="GO" id="GO:0003995">
    <property type="term" value="F:acyl-CoA dehydrogenase activity"/>
    <property type="evidence" value="ECO:0007669"/>
    <property type="project" value="InterPro"/>
</dbReference>
<dbReference type="PROSITE" id="PS00072">
    <property type="entry name" value="ACYL_COA_DH_1"/>
    <property type="match status" value="1"/>
</dbReference>
<dbReference type="AlphaFoldDB" id="A0A6J7D1M7"/>
<evidence type="ECO:0000259" key="8">
    <source>
        <dbReference type="Pfam" id="PF02771"/>
    </source>
</evidence>
<dbReference type="Gene3D" id="1.20.140.10">
    <property type="entry name" value="Butyryl-CoA Dehydrogenase, subunit A, domain 3"/>
    <property type="match status" value="1"/>
</dbReference>
<dbReference type="EMBL" id="CAFBLM010000012">
    <property type="protein sequence ID" value="CAB4864216.1"/>
    <property type="molecule type" value="Genomic_DNA"/>
</dbReference>
<dbReference type="InterPro" id="IPR006089">
    <property type="entry name" value="Acyl-CoA_DH_CS"/>
</dbReference>
<evidence type="ECO:0000256" key="1">
    <source>
        <dbReference type="ARBA" id="ARBA00001974"/>
    </source>
</evidence>
<dbReference type="InterPro" id="IPR050741">
    <property type="entry name" value="Acyl-CoA_dehydrogenase"/>
</dbReference>
<dbReference type="InterPro" id="IPR009100">
    <property type="entry name" value="AcylCoA_DH/oxidase_NM_dom_sf"/>
</dbReference>
<comment type="similarity">
    <text evidence="2">Belongs to the acyl-CoA dehydrogenase family.</text>
</comment>
<dbReference type="InterPro" id="IPR037069">
    <property type="entry name" value="AcylCoA_DH/ox_N_sf"/>
</dbReference>
<keyword evidence="4" id="KW-0274">FAD</keyword>
<dbReference type="GO" id="GO:0005737">
    <property type="term" value="C:cytoplasm"/>
    <property type="evidence" value="ECO:0007669"/>
    <property type="project" value="UniProtKB-ARBA"/>
</dbReference>
<keyword evidence="3" id="KW-0285">Flavoprotein</keyword>
<proteinExistence type="inferred from homology"/>
<protein>
    <submittedName>
        <fullName evidence="9">Unannotated protein</fullName>
    </submittedName>
</protein>